<dbReference type="GO" id="GO:0000729">
    <property type="term" value="P:DNA double-strand break processing"/>
    <property type="evidence" value="ECO:0007669"/>
    <property type="project" value="TreeGrafter"/>
</dbReference>
<dbReference type="Pfam" id="PF01359">
    <property type="entry name" value="Transposase_1"/>
    <property type="match status" value="1"/>
</dbReference>
<dbReference type="GO" id="GO:0042800">
    <property type="term" value="F:histone H3K4 methyltransferase activity"/>
    <property type="evidence" value="ECO:0007669"/>
    <property type="project" value="TreeGrafter"/>
</dbReference>
<proteinExistence type="predicted"/>
<evidence type="ECO:0000313" key="1">
    <source>
        <dbReference type="EMBL" id="GBP62773.1"/>
    </source>
</evidence>
<dbReference type="AlphaFoldDB" id="A0A4C1XHX9"/>
<evidence type="ECO:0000313" key="2">
    <source>
        <dbReference type="Proteomes" id="UP000299102"/>
    </source>
</evidence>
<dbReference type="Gene3D" id="3.30.420.10">
    <property type="entry name" value="Ribonuclease H-like superfamily/Ribonuclease H"/>
    <property type="match status" value="1"/>
</dbReference>
<dbReference type="GO" id="GO:0044547">
    <property type="term" value="F:DNA topoisomerase binding"/>
    <property type="evidence" value="ECO:0007669"/>
    <property type="project" value="TreeGrafter"/>
</dbReference>
<keyword evidence="2" id="KW-1185">Reference proteome</keyword>
<name>A0A4C1XHX9_EUMVA</name>
<dbReference type="GO" id="GO:0046975">
    <property type="term" value="F:histone H3K36 methyltransferase activity"/>
    <property type="evidence" value="ECO:0007669"/>
    <property type="project" value="TreeGrafter"/>
</dbReference>
<dbReference type="GO" id="GO:0003690">
    <property type="term" value="F:double-stranded DNA binding"/>
    <property type="evidence" value="ECO:0007669"/>
    <property type="project" value="TreeGrafter"/>
</dbReference>
<dbReference type="GO" id="GO:0005634">
    <property type="term" value="C:nucleus"/>
    <property type="evidence" value="ECO:0007669"/>
    <property type="project" value="TreeGrafter"/>
</dbReference>
<accession>A0A4C1XHX9</accession>
<dbReference type="GO" id="GO:0015074">
    <property type="term" value="P:DNA integration"/>
    <property type="evidence" value="ECO:0007669"/>
    <property type="project" value="TreeGrafter"/>
</dbReference>
<reference evidence="1 2" key="1">
    <citation type="journal article" date="2019" name="Commun. Biol.">
        <title>The bagworm genome reveals a unique fibroin gene that provides high tensile strength.</title>
        <authorList>
            <person name="Kono N."/>
            <person name="Nakamura H."/>
            <person name="Ohtoshi R."/>
            <person name="Tomita M."/>
            <person name="Numata K."/>
            <person name="Arakawa K."/>
        </authorList>
    </citation>
    <scope>NUCLEOTIDE SEQUENCE [LARGE SCALE GENOMIC DNA]</scope>
</reference>
<sequence length="98" mass="11833">MCEQLLALTKDDRFIKRIVTCHEKWTYLNNPNKKNQWFRCLEGCGEEWSVLLCIWWSYESLVHFEIIPDGRTMTAKIYCEHLIQMHKVLPQEYPDLVN</sequence>
<dbReference type="GO" id="GO:0035861">
    <property type="term" value="C:site of double-strand break"/>
    <property type="evidence" value="ECO:0007669"/>
    <property type="project" value="TreeGrafter"/>
</dbReference>
<dbReference type="Proteomes" id="UP000299102">
    <property type="component" value="Unassembled WGS sequence"/>
</dbReference>
<dbReference type="InterPro" id="IPR036397">
    <property type="entry name" value="RNaseH_sf"/>
</dbReference>
<dbReference type="EMBL" id="BGZK01000849">
    <property type="protein sequence ID" value="GBP62773.1"/>
    <property type="molecule type" value="Genomic_DNA"/>
</dbReference>
<comment type="caution">
    <text evidence="1">The sequence shown here is derived from an EMBL/GenBank/DDBJ whole genome shotgun (WGS) entry which is preliminary data.</text>
</comment>
<gene>
    <name evidence="1" type="ORF">EVAR_51725_1</name>
</gene>
<organism evidence="1 2">
    <name type="scientific">Eumeta variegata</name>
    <name type="common">Bagworm moth</name>
    <name type="synonym">Eumeta japonica</name>
    <dbReference type="NCBI Taxonomy" id="151549"/>
    <lineage>
        <taxon>Eukaryota</taxon>
        <taxon>Metazoa</taxon>
        <taxon>Ecdysozoa</taxon>
        <taxon>Arthropoda</taxon>
        <taxon>Hexapoda</taxon>
        <taxon>Insecta</taxon>
        <taxon>Pterygota</taxon>
        <taxon>Neoptera</taxon>
        <taxon>Endopterygota</taxon>
        <taxon>Lepidoptera</taxon>
        <taxon>Glossata</taxon>
        <taxon>Ditrysia</taxon>
        <taxon>Tineoidea</taxon>
        <taxon>Psychidae</taxon>
        <taxon>Oiketicinae</taxon>
        <taxon>Eumeta</taxon>
    </lineage>
</organism>
<dbReference type="GO" id="GO:0003697">
    <property type="term" value="F:single-stranded DNA binding"/>
    <property type="evidence" value="ECO:0007669"/>
    <property type="project" value="TreeGrafter"/>
</dbReference>
<dbReference type="GO" id="GO:0000014">
    <property type="term" value="F:single-stranded DNA endodeoxyribonuclease activity"/>
    <property type="evidence" value="ECO:0007669"/>
    <property type="project" value="TreeGrafter"/>
</dbReference>
<dbReference type="PANTHER" id="PTHR46060:SF2">
    <property type="entry name" value="HISTONE-LYSINE N-METHYLTRANSFERASE SETMAR"/>
    <property type="match status" value="1"/>
</dbReference>
<dbReference type="GO" id="GO:0031297">
    <property type="term" value="P:replication fork processing"/>
    <property type="evidence" value="ECO:0007669"/>
    <property type="project" value="TreeGrafter"/>
</dbReference>
<dbReference type="PANTHER" id="PTHR46060">
    <property type="entry name" value="MARINER MOS1 TRANSPOSASE-LIKE PROTEIN"/>
    <property type="match status" value="1"/>
</dbReference>
<dbReference type="GO" id="GO:0006303">
    <property type="term" value="P:double-strand break repair via nonhomologous end joining"/>
    <property type="evidence" value="ECO:0007669"/>
    <property type="project" value="TreeGrafter"/>
</dbReference>
<dbReference type="GO" id="GO:0000793">
    <property type="term" value="C:condensed chromosome"/>
    <property type="evidence" value="ECO:0007669"/>
    <property type="project" value="TreeGrafter"/>
</dbReference>
<dbReference type="GO" id="GO:0044774">
    <property type="term" value="P:mitotic DNA integrity checkpoint signaling"/>
    <property type="evidence" value="ECO:0007669"/>
    <property type="project" value="TreeGrafter"/>
</dbReference>
<dbReference type="InterPro" id="IPR052709">
    <property type="entry name" value="Transposase-MT_Hybrid"/>
</dbReference>
<protein>
    <submittedName>
        <fullName evidence="1">Mariner Mos1 transposase</fullName>
    </submittedName>
</protein>
<dbReference type="OrthoDB" id="616263at2759"/>
<dbReference type="InterPro" id="IPR001888">
    <property type="entry name" value="Transposase_1"/>
</dbReference>